<proteinExistence type="predicted"/>
<evidence type="ECO:0000313" key="2">
    <source>
        <dbReference type="EMBL" id="CAA9294684.1"/>
    </source>
</evidence>
<feature type="compositionally biased region" description="Basic residues" evidence="1">
    <location>
        <begin position="357"/>
        <end position="366"/>
    </location>
</feature>
<dbReference type="EMBL" id="CADCTU010000090">
    <property type="protein sequence ID" value="CAA9294684.1"/>
    <property type="molecule type" value="Genomic_DNA"/>
</dbReference>
<feature type="non-terminal residue" evidence="2">
    <location>
        <position position="1"/>
    </location>
</feature>
<sequence>GRTGAGRVVGRRAGGDLGAVALRRGAAYHRAPLQQGPGVRPPVPAAHGRAPAAAAPARRGPAHRGRARGGLARAGRRPLVPAHRGRAEPQPHDGLAGGGAQRRASALSGGGRGGGRVAAGQAAQAGGARGAPGAARGRGGEAAAAVVAGADRALAPTGVPRRPEHARVARGHLPVALCTDPRGPAARADPATAHGARDAVPARRPHPRRPGARAARRHGVDPRAPCRARGPRSAGALGGRPRVRPAPLGGGHPRGAHEPLPAALPGARRLQGRADARGARRRDHAPARAAAALADVGPRQGDERARALHRGHRRPGVLLRSAQPVAARHQREHQREHQRAAPAVPAQGRRPADAHPGRPRRGRRGTQRAPTRDARLAQPGRALPGAGRGRV</sequence>
<protein>
    <submittedName>
        <fullName evidence="2">Mobile element protein</fullName>
    </submittedName>
</protein>
<evidence type="ECO:0000256" key="1">
    <source>
        <dbReference type="SAM" id="MobiDB-lite"/>
    </source>
</evidence>
<dbReference type="AlphaFoldDB" id="A0A6J4K3V1"/>
<gene>
    <name evidence="2" type="ORF">AVDCRST_MAG11-386</name>
</gene>
<name>A0A6J4K3V1_9BACT</name>
<feature type="compositionally biased region" description="Gly residues" evidence="1">
    <location>
        <begin position="108"/>
        <end position="117"/>
    </location>
</feature>
<feature type="compositionally biased region" description="Low complexity" evidence="1">
    <location>
        <begin position="45"/>
        <end position="59"/>
    </location>
</feature>
<feature type="compositionally biased region" description="Basic residues" evidence="1">
    <location>
        <begin position="203"/>
        <end position="217"/>
    </location>
</feature>
<feature type="non-terminal residue" evidence="2">
    <location>
        <position position="391"/>
    </location>
</feature>
<feature type="region of interest" description="Disordered" evidence="1">
    <location>
        <begin position="28"/>
        <end position="137"/>
    </location>
</feature>
<feature type="compositionally biased region" description="Low complexity" evidence="1">
    <location>
        <begin position="376"/>
        <end position="385"/>
    </location>
</feature>
<organism evidence="2">
    <name type="scientific">uncultured Gemmatimonadaceae bacterium</name>
    <dbReference type="NCBI Taxonomy" id="246130"/>
    <lineage>
        <taxon>Bacteria</taxon>
        <taxon>Pseudomonadati</taxon>
        <taxon>Gemmatimonadota</taxon>
        <taxon>Gemmatimonadia</taxon>
        <taxon>Gemmatimonadales</taxon>
        <taxon>Gemmatimonadaceae</taxon>
        <taxon>environmental samples</taxon>
    </lineage>
</organism>
<feature type="region of interest" description="Disordered" evidence="1">
    <location>
        <begin position="177"/>
        <end position="391"/>
    </location>
</feature>
<feature type="compositionally biased region" description="Low complexity" evidence="1">
    <location>
        <begin position="118"/>
        <end position="137"/>
    </location>
</feature>
<accession>A0A6J4K3V1</accession>
<reference evidence="2" key="1">
    <citation type="submission" date="2020-02" db="EMBL/GenBank/DDBJ databases">
        <authorList>
            <person name="Meier V. D."/>
        </authorList>
    </citation>
    <scope>NUCLEOTIDE SEQUENCE</scope>
    <source>
        <strain evidence="2">AVDCRST_MAG11</strain>
    </source>
</reference>
<feature type="compositionally biased region" description="Low complexity" evidence="1">
    <location>
        <begin position="179"/>
        <end position="194"/>
    </location>
</feature>
<feature type="compositionally biased region" description="Low complexity" evidence="1">
    <location>
        <begin position="69"/>
        <end position="79"/>
    </location>
</feature>